<accession>A0A1W1ZDH3</accession>
<organism evidence="1 2">
    <name type="scientific">Papillibacter cinnamivorans DSM 12816</name>
    <dbReference type="NCBI Taxonomy" id="1122930"/>
    <lineage>
        <taxon>Bacteria</taxon>
        <taxon>Bacillati</taxon>
        <taxon>Bacillota</taxon>
        <taxon>Clostridia</taxon>
        <taxon>Eubacteriales</taxon>
        <taxon>Oscillospiraceae</taxon>
        <taxon>Papillibacter</taxon>
    </lineage>
</organism>
<dbReference type="OrthoDB" id="2381377at2"/>
<evidence type="ECO:0000313" key="1">
    <source>
        <dbReference type="EMBL" id="SMC46490.1"/>
    </source>
</evidence>
<gene>
    <name evidence="1" type="ORF">SAMN02745168_0982</name>
</gene>
<dbReference type="EMBL" id="FWXW01000002">
    <property type="protein sequence ID" value="SMC46490.1"/>
    <property type="molecule type" value="Genomic_DNA"/>
</dbReference>
<dbReference type="AlphaFoldDB" id="A0A1W1ZDH3"/>
<proteinExistence type="predicted"/>
<dbReference type="STRING" id="1122930.SAMN02745168_0982"/>
<name>A0A1W1ZDH3_9FIRM</name>
<sequence>MTISEKVAYLKGLSEGLTLDTETKEGKLFSVIIDILEDVGLSIADLEENHLALGDEIDELSEDLAQVEDIVYDEDEEDEDDEEYYEVECPTCEEKITIDEEILKSGGVQCPNCGEKLEFDLGEDGCGCGCGCEDEE</sequence>
<dbReference type="NCBIfam" id="NF045650">
    <property type="entry name" value="CD1247_Nterm"/>
    <property type="match status" value="1"/>
</dbReference>
<dbReference type="Proteomes" id="UP000192790">
    <property type="component" value="Unassembled WGS sequence"/>
</dbReference>
<dbReference type="InterPro" id="IPR054688">
    <property type="entry name" value="CD1247_N"/>
</dbReference>
<reference evidence="1 2" key="1">
    <citation type="submission" date="2017-04" db="EMBL/GenBank/DDBJ databases">
        <authorList>
            <person name="Afonso C.L."/>
            <person name="Miller P.J."/>
            <person name="Scott M.A."/>
            <person name="Spackman E."/>
            <person name="Goraichik I."/>
            <person name="Dimitrov K.M."/>
            <person name="Suarez D.L."/>
            <person name="Swayne D.E."/>
        </authorList>
    </citation>
    <scope>NUCLEOTIDE SEQUENCE [LARGE SCALE GENOMIC DNA]</scope>
    <source>
        <strain evidence="1 2">DSM 12816</strain>
    </source>
</reference>
<keyword evidence="2" id="KW-1185">Reference proteome</keyword>
<protein>
    <recommendedName>
        <fullName evidence="3">TFIIB-type domain-containing protein</fullName>
    </recommendedName>
</protein>
<evidence type="ECO:0008006" key="3">
    <source>
        <dbReference type="Google" id="ProtNLM"/>
    </source>
</evidence>
<dbReference type="RefSeq" id="WP_084233624.1">
    <property type="nucleotide sequence ID" value="NZ_FWXW01000002.1"/>
</dbReference>
<evidence type="ECO:0000313" key="2">
    <source>
        <dbReference type="Proteomes" id="UP000192790"/>
    </source>
</evidence>